<dbReference type="Proteomes" id="UP000521199">
    <property type="component" value="Unassembled WGS sequence"/>
</dbReference>
<evidence type="ECO:0000313" key="1">
    <source>
        <dbReference type="EMBL" id="MBB5208044.1"/>
    </source>
</evidence>
<dbReference type="RefSeq" id="WP_183960737.1">
    <property type="nucleotide sequence ID" value="NZ_JACHHP010000002.1"/>
</dbReference>
<dbReference type="Pfam" id="PF09957">
    <property type="entry name" value="VapB_antitoxin"/>
    <property type="match status" value="1"/>
</dbReference>
<comment type="caution">
    <text evidence="1">The sequence shown here is derived from an EMBL/GenBank/DDBJ whole genome shotgun (WGS) entry which is preliminary data.</text>
</comment>
<sequence length="74" mass="8606">MRTNIEIDDKLMADTLRVTGIRTKREAVEAGLHLLLRFRRQAQLREMFGRLPWTGDLDAMRCDEPPVDEPPVDE</sequence>
<dbReference type="InterPro" id="IPR019239">
    <property type="entry name" value="VapB_antitoxin"/>
</dbReference>
<accession>A0A7W8G0A0</accession>
<proteinExistence type="predicted"/>
<evidence type="ECO:0000313" key="2">
    <source>
        <dbReference type="Proteomes" id="UP000521199"/>
    </source>
</evidence>
<dbReference type="AlphaFoldDB" id="A0A7W8G0A0"/>
<name>A0A7W8G0A0_9GAMM</name>
<organism evidence="1 2">
    <name type="scientific">Chiayiivirga flava</name>
    <dbReference type="NCBI Taxonomy" id="659595"/>
    <lineage>
        <taxon>Bacteria</taxon>
        <taxon>Pseudomonadati</taxon>
        <taxon>Pseudomonadota</taxon>
        <taxon>Gammaproteobacteria</taxon>
        <taxon>Lysobacterales</taxon>
        <taxon>Lysobacteraceae</taxon>
        <taxon>Chiayiivirga</taxon>
    </lineage>
</organism>
<gene>
    <name evidence="1" type="ORF">HNQ52_001573</name>
</gene>
<keyword evidence="2" id="KW-1185">Reference proteome</keyword>
<protein>
    <submittedName>
        <fullName evidence="1">Arc/MetJ family transcription regulator</fullName>
    </submittedName>
</protein>
<dbReference type="EMBL" id="JACHHP010000002">
    <property type="protein sequence ID" value="MBB5208044.1"/>
    <property type="molecule type" value="Genomic_DNA"/>
</dbReference>
<reference evidence="1 2" key="1">
    <citation type="submission" date="2020-08" db="EMBL/GenBank/DDBJ databases">
        <title>Genomic Encyclopedia of Type Strains, Phase IV (KMG-IV): sequencing the most valuable type-strain genomes for metagenomic binning, comparative biology and taxonomic classification.</title>
        <authorList>
            <person name="Goeker M."/>
        </authorList>
    </citation>
    <scope>NUCLEOTIDE SEQUENCE [LARGE SCALE GENOMIC DNA]</scope>
    <source>
        <strain evidence="1 2">DSM 24163</strain>
    </source>
</reference>